<dbReference type="KEGG" id="hor:Hore_09330"/>
<dbReference type="HOGENOM" id="CLU_016902_4_4_9"/>
<keyword evidence="9" id="KW-1185">Reference proteome</keyword>
<reference evidence="8 9" key="1">
    <citation type="journal article" date="2009" name="PLoS ONE">
        <title>Genome analysis of the anaerobic thermohalophilic bacterium Halothermothrix orenii.</title>
        <authorList>
            <person name="Mavromatis K."/>
            <person name="Ivanova N."/>
            <person name="Anderson I."/>
            <person name="Lykidis A."/>
            <person name="Hooper S.D."/>
            <person name="Sun H."/>
            <person name="Kunin V."/>
            <person name="Lapidus A."/>
            <person name="Hugenholtz P."/>
            <person name="Patel B."/>
            <person name="Kyrpides N.C."/>
        </authorList>
    </citation>
    <scope>NUCLEOTIDE SEQUENCE [LARGE SCALE GENOMIC DNA]</scope>
    <source>
        <strain evidence="9">H 168 / OCM 544 / DSM 9562</strain>
    </source>
</reference>
<proteinExistence type="inferred from homology"/>
<dbReference type="GO" id="GO:0003723">
    <property type="term" value="F:RNA binding"/>
    <property type="evidence" value="ECO:0007669"/>
    <property type="project" value="UniProtKB-KW"/>
</dbReference>
<dbReference type="CDD" id="cd00165">
    <property type="entry name" value="S4"/>
    <property type="match status" value="1"/>
</dbReference>
<evidence type="ECO:0000256" key="2">
    <source>
        <dbReference type="ARBA" id="ARBA00010876"/>
    </source>
</evidence>
<dbReference type="InterPro" id="IPR020103">
    <property type="entry name" value="PsdUridine_synth_cat_dom_sf"/>
</dbReference>
<dbReference type="Gene3D" id="3.30.2350.10">
    <property type="entry name" value="Pseudouridine synthase"/>
    <property type="match status" value="1"/>
</dbReference>
<dbReference type="PROSITE" id="PS50889">
    <property type="entry name" value="S4"/>
    <property type="match status" value="1"/>
</dbReference>
<dbReference type="Gene3D" id="3.10.290.10">
    <property type="entry name" value="RNA-binding S4 domain"/>
    <property type="match status" value="1"/>
</dbReference>
<evidence type="ECO:0000259" key="7">
    <source>
        <dbReference type="SMART" id="SM00363"/>
    </source>
</evidence>
<dbReference type="InterPro" id="IPR006225">
    <property type="entry name" value="PsdUridine_synth_RluC/D"/>
</dbReference>
<dbReference type="CDD" id="cd02869">
    <property type="entry name" value="PseudoU_synth_RluA_like"/>
    <property type="match status" value="1"/>
</dbReference>
<protein>
    <recommendedName>
        <fullName evidence="6">Pseudouridine synthase</fullName>
        <ecNumber evidence="6">5.4.99.-</ecNumber>
    </recommendedName>
</protein>
<dbReference type="Proteomes" id="UP000000719">
    <property type="component" value="Chromosome"/>
</dbReference>
<feature type="active site" evidence="4">
    <location>
        <position position="140"/>
    </location>
</feature>
<comment type="function">
    <text evidence="6">Responsible for synthesis of pseudouridine from uracil.</text>
</comment>
<dbReference type="InterPro" id="IPR006145">
    <property type="entry name" value="PsdUridine_synth_RsuA/RluA"/>
</dbReference>
<evidence type="ECO:0000313" key="8">
    <source>
        <dbReference type="EMBL" id="ACL69689.1"/>
    </source>
</evidence>
<dbReference type="NCBIfam" id="TIGR00005">
    <property type="entry name" value="rluA_subfam"/>
    <property type="match status" value="1"/>
</dbReference>
<evidence type="ECO:0000256" key="4">
    <source>
        <dbReference type="PIRSR" id="PIRSR606225-1"/>
    </source>
</evidence>
<dbReference type="EC" id="5.4.99.-" evidence="6"/>
<dbReference type="InterPro" id="IPR006224">
    <property type="entry name" value="PsdUridine_synth_RluA-like_CS"/>
</dbReference>
<dbReference type="RefSeq" id="WP_012635876.1">
    <property type="nucleotide sequence ID" value="NC_011899.1"/>
</dbReference>
<dbReference type="InterPro" id="IPR050188">
    <property type="entry name" value="RluA_PseudoU_synthase"/>
</dbReference>
<dbReference type="SUPFAM" id="SSF55120">
    <property type="entry name" value="Pseudouridine synthase"/>
    <property type="match status" value="1"/>
</dbReference>
<keyword evidence="3 6" id="KW-0413">Isomerase</keyword>
<dbReference type="SUPFAM" id="SSF55174">
    <property type="entry name" value="Alpha-L RNA-binding motif"/>
    <property type="match status" value="1"/>
</dbReference>
<dbReference type="PANTHER" id="PTHR21600">
    <property type="entry name" value="MITOCHONDRIAL RNA PSEUDOURIDINE SYNTHASE"/>
    <property type="match status" value="1"/>
</dbReference>
<dbReference type="Pfam" id="PF01479">
    <property type="entry name" value="S4"/>
    <property type="match status" value="1"/>
</dbReference>
<dbReference type="EMBL" id="CP001098">
    <property type="protein sequence ID" value="ACL69689.1"/>
    <property type="molecule type" value="Genomic_DNA"/>
</dbReference>
<dbReference type="STRING" id="373903.Hore_09330"/>
<keyword evidence="5" id="KW-0694">RNA-binding</keyword>
<evidence type="ECO:0000256" key="1">
    <source>
        <dbReference type="ARBA" id="ARBA00000073"/>
    </source>
</evidence>
<dbReference type="OrthoDB" id="9773999at2"/>
<feature type="domain" description="RNA-binding S4" evidence="7">
    <location>
        <begin position="17"/>
        <end position="74"/>
    </location>
</feature>
<organism evidence="8 9">
    <name type="scientific">Halothermothrix orenii (strain H 168 / OCM 544 / DSM 9562)</name>
    <dbReference type="NCBI Taxonomy" id="373903"/>
    <lineage>
        <taxon>Bacteria</taxon>
        <taxon>Bacillati</taxon>
        <taxon>Bacillota</taxon>
        <taxon>Clostridia</taxon>
        <taxon>Halanaerobiales</taxon>
        <taxon>Halothermotrichaceae</taxon>
        <taxon>Halothermothrix</taxon>
    </lineage>
</organism>
<dbReference type="AlphaFoldDB" id="B8CWM0"/>
<dbReference type="PANTHER" id="PTHR21600:SF44">
    <property type="entry name" value="RIBOSOMAL LARGE SUBUNIT PSEUDOURIDINE SYNTHASE D"/>
    <property type="match status" value="1"/>
</dbReference>
<comment type="similarity">
    <text evidence="2 6">Belongs to the pseudouridine synthase RluA family.</text>
</comment>
<dbReference type="GO" id="GO:0000455">
    <property type="term" value="P:enzyme-directed rRNA pseudouridine synthesis"/>
    <property type="evidence" value="ECO:0007669"/>
    <property type="project" value="UniProtKB-ARBA"/>
</dbReference>
<name>B8CWM0_HALOH</name>
<evidence type="ECO:0000256" key="5">
    <source>
        <dbReference type="PROSITE-ProRule" id="PRU00182"/>
    </source>
</evidence>
<dbReference type="PROSITE" id="PS01129">
    <property type="entry name" value="PSI_RLU"/>
    <property type="match status" value="1"/>
</dbReference>
<dbReference type="InterPro" id="IPR036986">
    <property type="entry name" value="S4_RNA-bd_sf"/>
</dbReference>
<evidence type="ECO:0000256" key="3">
    <source>
        <dbReference type="ARBA" id="ARBA00023235"/>
    </source>
</evidence>
<comment type="catalytic activity">
    <reaction evidence="1 6">
        <text>a uridine in RNA = a pseudouridine in RNA</text>
        <dbReference type="Rhea" id="RHEA:48348"/>
        <dbReference type="Rhea" id="RHEA-COMP:12068"/>
        <dbReference type="Rhea" id="RHEA-COMP:12069"/>
        <dbReference type="ChEBI" id="CHEBI:65314"/>
        <dbReference type="ChEBI" id="CHEBI:65315"/>
    </reaction>
</comment>
<accession>B8CWM0</accession>
<dbReference type="SMART" id="SM00363">
    <property type="entry name" value="S4"/>
    <property type="match status" value="1"/>
</dbReference>
<evidence type="ECO:0000313" key="9">
    <source>
        <dbReference type="Proteomes" id="UP000000719"/>
    </source>
</evidence>
<evidence type="ECO:0000256" key="6">
    <source>
        <dbReference type="RuleBase" id="RU362028"/>
    </source>
</evidence>
<dbReference type="Pfam" id="PF00849">
    <property type="entry name" value="PseudoU_synth_2"/>
    <property type="match status" value="1"/>
</dbReference>
<sequence>MDVDEKVYEVSSEEEGKRIDKYLSKLNKDLSRSYIQKLIDNDKVLVNGESVKRSFKVNRGDHIRLIIPPPEDSGIKPVEMDLDIIYEDKDILVLNKNAGLVVHPAPGNHENTLVNALIAYCDNLSTISGVNRPGIVHRLDKDTSGVMVIAKNDISHRKLVEQFKQRKTKKYYRTLLKGELPYKEGKIDAPIGRDPHDRKKMAVTRKNSKKAVTYFKVLEFFRDHSYVEVELKTGRTHQIRVHFSYMGFPVVGDSIYGKKRNRLQATRQLLHAYRLGFYHPRNDKWVEYKASLPDDFKKALDILENKFK</sequence>
<dbReference type="GO" id="GO:0120159">
    <property type="term" value="F:rRNA pseudouridine synthase activity"/>
    <property type="evidence" value="ECO:0007669"/>
    <property type="project" value="UniProtKB-ARBA"/>
</dbReference>
<gene>
    <name evidence="8" type="ordered locus">Hore_09330</name>
</gene>
<dbReference type="InterPro" id="IPR002942">
    <property type="entry name" value="S4_RNA-bd"/>
</dbReference>
<dbReference type="eggNOG" id="COG0564">
    <property type="taxonomic scope" value="Bacteria"/>
</dbReference>